<feature type="transmembrane region" description="Helical" evidence="9">
    <location>
        <begin position="156"/>
        <end position="178"/>
    </location>
</feature>
<dbReference type="GO" id="GO:0005886">
    <property type="term" value="C:plasma membrane"/>
    <property type="evidence" value="ECO:0007669"/>
    <property type="project" value="UniProtKB-SubCell"/>
</dbReference>
<feature type="transmembrane region" description="Helical" evidence="9">
    <location>
        <begin position="217"/>
        <end position="238"/>
    </location>
</feature>
<keyword evidence="12" id="KW-1185">Reference proteome</keyword>
<keyword evidence="6 9" id="KW-1133">Transmembrane helix</keyword>
<evidence type="ECO:0000256" key="1">
    <source>
        <dbReference type="ARBA" id="ARBA00004651"/>
    </source>
</evidence>
<dbReference type="Pfam" id="PF07690">
    <property type="entry name" value="MFS_1"/>
    <property type="match status" value="1"/>
</dbReference>
<keyword evidence="3" id="KW-0813">Transport</keyword>
<evidence type="ECO:0000256" key="2">
    <source>
        <dbReference type="ARBA" id="ARBA00008537"/>
    </source>
</evidence>
<dbReference type="NCBIfam" id="TIGR00711">
    <property type="entry name" value="efflux_EmrB"/>
    <property type="match status" value="1"/>
</dbReference>
<evidence type="ECO:0000256" key="8">
    <source>
        <dbReference type="SAM" id="MobiDB-lite"/>
    </source>
</evidence>
<dbReference type="AlphaFoldDB" id="A0A151B1N3"/>
<dbReference type="GO" id="GO:0022857">
    <property type="term" value="F:transmembrane transporter activity"/>
    <property type="evidence" value="ECO:0007669"/>
    <property type="project" value="InterPro"/>
</dbReference>
<dbReference type="Proteomes" id="UP000075670">
    <property type="component" value="Unassembled WGS sequence"/>
</dbReference>
<keyword evidence="7 9" id="KW-0472">Membrane</keyword>
<feature type="region of interest" description="Disordered" evidence="8">
    <location>
        <begin position="1"/>
        <end position="53"/>
    </location>
</feature>
<dbReference type="PATRIC" id="fig|1122241.3.peg.296"/>
<dbReference type="InterPro" id="IPR036259">
    <property type="entry name" value="MFS_trans_sf"/>
</dbReference>
<feature type="domain" description="Major facilitator superfamily (MFS) profile" evidence="10">
    <location>
        <begin position="65"/>
        <end position="558"/>
    </location>
</feature>
<dbReference type="InterPro" id="IPR004638">
    <property type="entry name" value="EmrB-like"/>
</dbReference>
<dbReference type="PANTHER" id="PTHR42718">
    <property type="entry name" value="MAJOR FACILITATOR SUPERFAMILY MULTIDRUG TRANSPORTER MFSC"/>
    <property type="match status" value="1"/>
</dbReference>
<evidence type="ECO:0000256" key="3">
    <source>
        <dbReference type="ARBA" id="ARBA00022448"/>
    </source>
</evidence>
<proteinExistence type="inferred from homology"/>
<feature type="transmembrane region" description="Helical" evidence="9">
    <location>
        <begin position="320"/>
        <end position="343"/>
    </location>
</feature>
<evidence type="ECO:0000256" key="5">
    <source>
        <dbReference type="ARBA" id="ARBA00022692"/>
    </source>
</evidence>
<keyword evidence="4" id="KW-1003">Cell membrane</keyword>
<evidence type="ECO:0000256" key="7">
    <source>
        <dbReference type="ARBA" id="ARBA00023136"/>
    </source>
</evidence>
<comment type="similarity">
    <text evidence="2">Belongs to the major facilitator superfamily. EmrB family.</text>
</comment>
<evidence type="ECO:0000256" key="4">
    <source>
        <dbReference type="ARBA" id="ARBA00022475"/>
    </source>
</evidence>
<dbReference type="EMBL" id="LTBC01000001">
    <property type="protein sequence ID" value="KYH33567.1"/>
    <property type="molecule type" value="Genomic_DNA"/>
</dbReference>
<dbReference type="InterPro" id="IPR020846">
    <property type="entry name" value="MFS_dom"/>
</dbReference>
<feature type="transmembrane region" description="Helical" evidence="9">
    <location>
        <begin position="61"/>
        <end position="83"/>
    </location>
</feature>
<feature type="transmembrane region" description="Helical" evidence="9">
    <location>
        <begin position="130"/>
        <end position="150"/>
    </location>
</feature>
<feature type="transmembrane region" description="Helical" evidence="9">
    <location>
        <begin position="355"/>
        <end position="376"/>
    </location>
</feature>
<organism evidence="11 12">
    <name type="scientific">Moorella mulderi DSM 14980</name>
    <dbReference type="NCBI Taxonomy" id="1122241"/>
    <lineage>
        <taxon>Bacteria</taxon>
        <taxon>Bacillati</taxon>
        <taxon>Bacillota</taxon>
        <taxon>Clostridia</taxon>
        <taxon>Neomoorellales</taxon>
        <taxon>Neomoorellaceae</taxon>
        <taxon>Neomoorella</taxon>
    </lineage>
</organism>
<evidence type="ECO:0000313" key="12">
    <source>
        <dbReference type="Proteomes" id="UP000075670"/>
    </source>
</evidence>
<evidence type="ECO:0000259" key="10">
    <source>
        <dbReference type="PROSITE" id="PS50850"/>
    </source>
</evidence>
<feature type="transmembrane region" description="Helical" evidence="9">
    <location>
        <begin position="190"/>
        <end position="211"/>
    </location>
</feature>
<dbReference type="CDD" id="cd17503">
    <property type="entry name" value="MFS_LmrB_MDR_like"/>
    <property type="match status" value="1"/>
</dbReference>
<feature type="transmembrane region" description="Helical" evidence="9">
    <location>
        <begin position="383"/>
        <end position="399"/>
    </location>
</feature>
<dbReference type="PANTHER" id="PTHR42718:SF9">
    <property type="entry name" value="MAJOR FACILITATOR SUPERFAMILY MULTIDRUG TRANSPORTER MFSC"/>
    <property type="match status" value="1"/>
</dbReference>
<dbReference type="InterPro" id="IPR011701">
    <property type="entry name" value="MFS"/>
</dbReference>
<reference evidence="11 12" key="1">
    <citation type="submission" date="2016-02" db="EMBL/GenBank/DDBJ databases">
        <title>Genome sequence of Moorella mulderi DSM 14980.</title>
        <authorList>
            <person name="Poehlein A."/>
            <person name="Daniel R."/>
        </authorList>
    </citation>
    <scope>NUCLEOTIDE SEQUENCE [LARGE SCALE GENOMIC DNA]</scope>
    <source>
        <strain evidence="11 12">DSM 14980</strain>
    </source>
</reference>
<feature type="compositionally biased region" description="Low complexity" evidence="8">
    <location>
        <begin position="42"/>
        <end position="52"/>
    </location>
</feature>
<dbReference type="Gene3D" id="1.20.1250.20">
    <property type="entry name" value="MFS general substrate transporter like domains"/>
    <property type="match status" value="1"/>
</dbReference>
<comment type="subcellular location">
    <subcellularLocation>
        <location evidence="1">Cell membrane</location>
        <topology evidence="1">Multi-pass membrane protein</topology>
    </subcellularLocation>
</comment>
<feature type="transmembrane region" description="Helical" evidence="9">
    <location>
        <begin position="250"/>
        <end position="269"/>
    </location>
</feature>
<dbReference type="Gene3D" id="1.20.1720.10">
    <property type="entry name" value="Multidrug resistance protein D"/>
    <property type="match status" value="1"/>
</dbReference>
<protein>
    <submittedName>
        <fullName evidence="11">Multidrug export protein EmrB</fullName>
    </submittedName>
</protein>
<dbReference type="PROSITE" id="PS50850">
    <property type="entry name" value="MFS"/>
    <property type="match status" value="1"/>
</dbReference>
<gene>
    <name evidence="11" type="primary">emrB</name>
    <name evidence="11" type="ORF">MOMUL_02730</name>
</gene>
<dbReference type="RefSeq" id="WP_236712935.1">
    <property type="nucleotide sequence ID" value="NZ_LTBC01000001.1"/>
</dbReference>
<feature type="transmembrane region" description="Helical" evidence="9">
    <location>
        <begin position="535"/>
        <end position="553"/>
    </location>
</feature>
<evidence type="ECO:0000256" key="6">
    <source>
        <dbReference type="ARBA" id="ARBA00022989"/>
    </source>
</evidence>
<evidence type="ECO:0000313" key="11">
    <source>
        <dbReference type="EMBL" id="KYH33567.1"/>
    </source>
</evidence>
<accession>A0A151B1N3</accession>
<comment type="caution">
    <text evidence="11">The sequence shown here is derived from an EMBL/GenBank/DDBJ whole genome shotgun (WGS) entry which is preliminary data.</text>
</comment>
<feature type="transmembrane region" description="Helical" evidence="9">
    <location>
        <begin position="103"/>
        <end position="123"/>
    </location>
</feature>
<dbReference type="SUPFAM" id="SSF103473">
    <property type="entry name" value="MFS general substrate transporter"/>
    <property type="match status" value="1"/>
</dbReference>
<dbReference type="PRINTS" id="PR01036">
    <property type="entry name" value="TCRTETB"/>
</dbReference>
<sequence length="567" mass="60057">MAGFKRKQINHTLGPEGVAPGSEQRENEPATPGGGMTAGNHPASASISSAGSPDGGPGRHAWVIAVLVALIGAFMAILDSSIVNVALPTMMRVFNTDTATIEWVVTIYMLALGVVVPLSGWLGDRLGFKLLYILSLGVFTLGSLLCTLSWNVDSMIAARVVQALGGGMIMPTTMSIIYRLVPREKQGSAMGIFGMAMIVAPAIGPTLGGYLVEYVDWRWIFTINLPVGVLGVILSWFYLPGFPRREAGRLDIGGALTAAVGLFCLLLALSKGGDWGWSSESIVLLLYTSAVSLGLFIYLELTQENPLLDLRVFRYPTFTLGNVIVIVTSIGLFAGVFYISFFLQVARGLGAMETGLITMPGALASGLVMPLTGWLYDRLGPRPLAVVGMLWLGWTTYIFHHLDVITPTAILYLWVILRGLGMSLAMMPAQTAALSVVPAELVGRASAITNIINRVSSSFGIAVLTTILNNRTAMHAAHLGSRITADSPAANEFFRQAGLFLGGGGTAGDQARTLATAYLQGVIAKMAFVQAIDDLFIIAALIVLVGLIPAFFLQKGSGAARATFGGE</sequence>
<evidence type="ECO:0000256" key="9">
    <source>
        <dbReference type="SAM" id="Phobius"/>
    </source>
</evidence>
<name>A0A151B1N3_9FIRM</name>
<feature type="transmembrane region" description="Helical" evidence="9">
    <location>
        <begin position="281"/>
        <end position="299"/>
    </location>
</feature>
<keyword evidence="5 9" id="KW-0812">Transmembrane</keyword>
<feature type="transmembrane region" description="Helical" evidence="9">
    <location>
        <begin position="405"/>
        <end position="425"/>
    </location>
</feature>